<comment type="cofactor">
    <cofactor evidence="1">
        <name>Co(2+)</name>
        <dbReference type="ChEBI" id="CHEBI:48828"/>
    </cofactor>
</comment>
<dbReference type="InterPro" id="IPR002509">
    <property type="entry name" value="NODB_dom"/>
</dbReference>
<evidence type="ECO:0000313" key="10">
    <source>
        <dbReference type="Proteomes" id="UP000272025"/>
    </source>
</evidence>
<evidence type="ECO:0000256" key="2">
    <source>
        <dbReference type="ARBA" id="ARBA00022723"/>
    </source>
</evidence>
<feature type="domain" description="NodB homology" evidence="8">
    <location>
        <begin position="60"/>
        <end position="251"/>
    </location>
</feature>
<feature type="signal peptide" evidence="7">
    <location>
        <begin position="1"/>
        <end position="21"/>
    </location>
</feature>
<reference evidence="9 10" key="1">
    <citation type="journal article" date="2018" name="Mol. Ecol.">
        <title>The obligate alkalophilic soda-lake fungus Sodiomyces alkalinus has shifted to a protein diet.</title>
        <authorList>
            <person name="Grum-Grzhimaylo A.A."/>
            <person name="Falkoski D.L."/>
            <person name="van den Heuvel J."/>
            <person name="Valero-Jimenez C.A."/>
            <person name="Min B."/>
            <person name="Choi I.G."/>
            <person name="Lipzen A."/>
            <person name="Daum C.G."/>
            <person name="Aanen D.K."/>
            <person name="Tsang A."/>
            <person name="Henrissat B."/>
            <person name="Bilanenko E.N."/>
            <person name="de Vries R.P."/>
            <person name="van Kan J.A.L."/>
            <person name="Grigoriev I.V."/>
            <person name="Debets A.J.M."/>
        </authorList>
    </citation>
    <scope>NUCLEOTIDE SEQUENCE [LARGE SCALE GENOMIC DNA]</scope>
    <source>
        <strain evidence="9 10">F11</strain>
    </source>
</reference>
<keyword evidence="4" id="KW-0378">Hydrolase</keyword>
<protein>
    <submittedName>
        <fullName evidence="9">Chitin deacetylase</fullName>
    </submittedName>
</protein>
<dbReference type="GeneID" id="39584008"/>
<dbReference type="GO" id="GO:0046872">
    <property type="term" value="F:metal ion binding"/>
    <property type="evidence" value="ECO:0007669"/>
    <property type="project" value="UniProtKB-KW"/>
</dbReference>
<evidence type="ECO:0000256" key="5">
    <source>
        <dbReference type="ARBA" id="ARBA00023277"/>
    </source>
</evidence>
<evidence type="ECO:0000259" key="8">
    <source>
        <dbReference type="PROSITE" id="PS51677"/>
    </source>
</evidence>
<dbReference type="PANTHER" id="PTHR46471:SF4">
    <property type="entry name" value="CHITIN DEACETYLASE"/>
    <property type="match status" value="1"/>
</dbReference>
<keyword evidence="3 7" id="KW-0732">Signal</keyword>
<evidence type="ECO:0000256" key="4">
    <source>
        <dbReference type="ARBA" id="ARBA00022801"/>
    </source>
</evidence>
<dbReference type="OrthoDB" id="407355at2759"/>
<dbReference type="GO" id="GO:0005975">
    <property type="term" value="P:carbohydrate metabolic process"/>
    <property type="evidence" value="ECO:0007669"/>
    <property type="project" value="InterPro"/>
</dbReference>
<evidence type="ECO:0000256" key="3">
    <source>
        <dbReference type="ARBA" id="ARBA00022729"/>
    </source>
</evidence>
<dbReference type="Proteomes" id="UP000272025">
    <property type="component" value="Unassembled WGS sequence"/>
</dbReference>
<dbReference type="InterPro" id="IPR011330">
    <property type="entry name" value="Glyco_hydro/deAcase_b/a-brl"/>
</dbReference>
<dbReference type="RefSeq" id="XP_028469860.1">
    <property type="nucleotide sequence ID" value="XM_028615531.1"/>
</dbReference>
<keyword evidence="10" id="KW-1185">Reference proteome</keyword>
<keyword evidence="6" id="KW-0170">Cobalt</keyword>
<proteinExistence type="predicted"/>
<dbReference type="PANTHER" id="PTHR46471">
    <property type="entry name" value="CHITIN DEACETYLASE"/>
    <property type="match status" value="1"/>
</dbReference>
<evidence type="ECO:0000256" key="6">
    <source>
        <dbReference type="ARBA" id="ARBA00023285"/>
    </source>
</evidence>
<evidence type="ECO:0000256" key="7">
    <source>
        <dbReference type="SAM" id="SignalP"/>
    </source>
</evidence>
<dbReference type="AlphaFoldDB" id="A0A3N2Q5J9"/>
<dbReference type="Pfam" id="PF01522">
    <property type="entry name" value="Polysacc_deac_1"/>
    <property type="match status" value="1"/>
</dbReference>
<organism evidence="9 10">
    <name type="scientific">Sodiomyces alkalinus (strain CBS 110278 / VKM F-3762 / F11)</name>
    <name type="common">Alkaliphilic filamentous fungus</name>
    <dbReference type="NCBI Taxonomy" id="1314773"/>
    <lineage>
        <taxon>Eukaryota</taxon>
        <taxon>Fungi</taxon>
        <taxon>Dikarya</taxon>
        <taxon>Ascomycota</taxon>
        <taxon>Pezizomycotina</taxon>
        <taxon>Sordariomycetes</taxon>
        <taxon>Hypocreomycetidae</taxon>
        <taxon>Glomerellales</taxon>
        <taxon>Plectosphaerellaceae</taxon>
        <taxon>Sodiomyces</taxon>
    </lineage>
</organism>
<dbReference type="PROSITE" id="PS51677">
    <property type="entry name" value="NODB"/>
    <property type="match status" value="1"/>
</dbReference>
<evidence type="ECO:0000313" key="9">
    <source>
        <dbReference type="EMBL" id="ROT42054.1"/>
    </source>
</evidence>
<dbReference type="Gene3D" id="3.20.20.370">
    <property type="entry name" value="Glycoside hydrolase/deacetylase"/>
    <property type="match status" value="1"/>
</dbReference>
<keyword evidence="5" id="KW-0119">Carbohydrate metabolism</keyword>
<dbReference type="SUPFAM" id="SSF88713">
    <property type="entry name" value="Glycoside hydrolase/deacetylase"/>
    <property type="match status" value="1"/>
</dbReference>
<feature type="chain" id="PRO_5018065570" evidence="7">
    <location>
        <begin position="22"/>
        <end position="267"/>
    </location>
</feature>
<sequence>MRPSSFSRLAAATAVVAVAVADSLHQRNVDSSSSVEGLNCNAPRNAPPLGQVITTCRSPGQVALTYDDGPYIHTSSLLDHLDDLNVTATFFLVGSNWGRQMDEDEWASIVRRMHAAGHQLASHTWDHEDLNLLDRAGRAQQMRRNGDVFRNILGFAPRYMRPPFLSCGESCVADLSDMGYYVVDTDLDTNDWQHNTPETVHISERIFDDLLGWEPRGVSRIVLAHDTQSTTVHRLTSHMISTLRGRGFEAVTVGECLGDPKNNWYWY</sequence>
<dbReference type="CDD" id="cd10951">
    <property type="entry name" value="CE4_ClCDA_like"/>
    <property type="match status" value="1"/>
</dbReference>
<keyword evidence="2" id="KW-0479">Metal-binding</keyword>
<name>A0A3N2Q5J9_SODAK</name>
<accession>A0A3N2Q5J9</accession>
<dbReference type="GO" id="GO:0016810">
    <property type="term" value="F:hydrolase activity, acting on carbon-nitrogen (but not peptide) bonds"/>
    <property type="evidence" value="ECO:0007669"/>
    <property type="project" value="InterPro"/>
</dbReference>
<dbReference type="STRING" id="1314773.A0A3N2Q5J9"/>
<evidence type="ECO:0000256" key="1">
    <source>
        <dbReference type="ARBA" id="ARBA00001941"/>
    </source>
</evidence>
<dbReference type="EMBL" id="ML119051">
    <property type="protein sequence ID" value="ROT42054.1"/>
    <property type="molecule type" value="Genomic_DNA"/>
</dbReference>
<gene>
    <name evidence="9" type="ORF">SODALDRAFT_6068</name>
</gene>